<comment type="caution">
    <text evidence="2">The sequence shown here is derived from an EMBL/GenBank/DDBJ whole genome shotgun (WGS) entry which is preliminary data.</text>
</comment>
<dbReference type="EMBL" id="BGPR01070256">
    <property type="protein sequence ID" value="GBO43724.1"/>
    <property type="molecule type" value="Genomic_DNA"/>
</dbReference>
<dbReference type="OrthoDB" id="8063408at2759"/>
<dbReference type="PANTHER" id="PTHR46114:SF1">
    <property type="entry name" value="ZAD DOMAIN-CONTAINING PROTEIN"/>
    <property type="match status" value="1"/>
</dbReference>
<protein>
    <submittedName>
        <fullName evidence="2">Uncharacterized protein</fullName>
    </submittedName>
</protein>
<dbReference type="Proteomes" id="UP000499080">
    <property type="component" value="Unassembled WGS sequence"/>
</dbReference>
<proteinExistence type="predicted"/>
<feature type="non-terminal residue" evidence="2">
    <location>
        <position position="1"/>
    </location>
</feature>
<keyword evidence="3" id="KW-1185">Reference proteome</keyword>
<gene>
    <name evidence="2" type="ORF">AVEN_19883_1</name>
</gene>
<dbReference type="AlphaFoldDB" id="A0A4Y2X4A1"/>
<sequence length="368" mass="42693">PHCEDLQITKPPTDTVVNSDEDEEYTEPSDPGPSKSRLHEHSNEEYINSSDSTVHIITSNDLNDLVRDLSLSKAKTEILASRLQQWNLLEESVRVSSFRNRHIKFLHYFQENDNAVFLLDVTGLIKEFGLPLDVNEWRLFIELSKLSLKMVLLHNGNELPSIPIAYAPHMKETYELLQQLLHRIKYTQYEWSICADLKVVALLIGLQQGFTKFCCFLCEWNSPATDLQYIHKNWPPRMRLIPGKMNVMNTPLVSPKKIILPVLHIKLDIEKQLVKVMDTNKPAFTYLREKFPRLSEAKIKEGIFVGLKIRNIFKDTKSETLLDYDKNKYVMPSVKFVLNSLGTSDRNVTKILFTTCWLYIRNLDVECP</sequence>
<organism evidence="2 3">
    <name type="scientific">Araneus ventricosus</name>
    <name type="common">Orbweaver spider</name>
    <name type="synonym">Epeira ventricosa</name>
    <dbReference type="NCBI Taxonomy" id="182803"/>
    <lineage>
        <taxon>Eukaryota</taxon>
        <taxon>Metazoa</taxon>
        <taxon>Ecdysozoa</taxon>
        <taxon>Arthropoda</taxon>
        <taxon>Chelicerata</taxon>
        <taxon>Arachnida</taxon>
        <taxon>Araneae</taxon>
        <taxon>Araneomorphae</taxon>
        <taxon>Entelegynae</taxon>
        <taxon>Araneoidea</taxon>
        <taxon>Araneidae</taxon>
        <taxon>Araneus</taxon>
    </lineage>
</organism>
<evidence type="ECO:0000256" key="1">
    <source>
        <dbReference type="SAM" id="MobiDB-lite"/>
    </source>
</evidence>
<accession>A0A4Y2X4A1</accession>
<evidence type="ECO:0000313" key="3">
    <source>
        <dbReference type="Proteomes" id="UP000499080"/>
    </source>
</evidence>
<evidence type="ECO:0000313" key="2">
    <source>
        <dbReference type="EMBL" id="GBO43724.1"/>
    </source>
</evidence>
<name>A0A4Y2X4A1_ARAVE</name>
<feature type="region of interest" description="Disordered" evidence="1">
    <location>
        <begin position="1"/>
        <end position="40"/>
    </location>
</feature>
<reference evidence="2 3" key="1">
    <citation type="journal article" date="2019" name="Sci. Rep.">
        <title>Orb-weaving spider Araneus ventricosus genome elucidates the spidroin gene catalogue.</title>
        <authorList>
            <person name="Kono N."/>
            <person name="Nakamura H."/>
            <person name="Ohtoshi R."/>
            <person name="Moran D.A.P."/>
            <person name="Shinohara A."/>
            <person name="Yoshida Y."/>
            <person name="Fujiwara M."/>
            <person name="Mori M."/>
            <person name="Tomita M."/>
            <person name="Arakawa K."/>
        </authorList>
    </citation>
    <scope>NUCLEOTIDE SEQUENCE [LARGE SCALE GENOMIC DNA]</scope>
</reference>
<dbReference type="PANTHER" id="PTHR46114">
    <property type="entry name" value="APPLE DOMAIN-CONTAINING PROTEIN"/>
    <property type="match status" value="1"/>
</dbReference>